<keyword evidence="1" id="KW-0472">Membrane</keyword>
<dbReference type="Proteomes" id="UP001183648">
    <property type="component" value="Unassembled WGS sequence"/>
</dbReference>
<evidence type="ECO:0008006" key="4">
    <source>
        <dbReference type="Google" id="ProtNLM"/>
    </source>
</evidence>
<feature type="transmembrane region" description="Helical" evidence="1">
    <location>
        <begin position="21"/>
        <end position="39"/>
    </location>
</feature>
<proteinExistence type="predicted"/>
<evidence type="ECO:0000256" key="1">
    <source>
        <dbReference type="SAM" id="Phobius"/>
    </source>
</evidence>
<evidence type="ECO:0000313" key="2">
    <source>
        <dbReference type="EMBL" id="MDR7363719.1"/>
    </source>
</evidence>
<evidence type="ECO:0000313" key="3">
    <source>
        <dbReference type="Proteomes" id="UP001183648"/>
    </source>
</evidence>
<organism evidence="2 3">
    <name type="scientific">Nocardioides marmoribigeumensis</name>
    <dbReference type="NCBI Taxonomy" id="433649"/>
    <lineage>
        <taxon>Bacteria</taxon>
        <taxon>Bacillati</taxon>
        <taxon>Actinomycetota</taxon>
        <taxon>Actinomycetes</taxon>
        <taxon>Propionibacteriales</taxon>
        <taxon>Nocardioidaceae</taxon>
        <taxon>Nocardioides</taxon>
    </lineage>
</organism>
<protein>
    <recommendedName>
        <fullName evidence="4">Zinc ribbon domain-containing protein</fullName>
    </recommendedName>
</protein>
<feature type="transmembrane region" description="Helical" evidence="1">
    <location>
        <begin position="69"/>
        <end position="92"/>
    </location>
</feature>
<sequence length="129" mass="12994">MTTTPSAPSSGEDRRRAISRVAGLVLVALGVLAVGAAVVDLVGGFDRTVAVVPVEGLPDRVAVDNGPGLLWLAFLGIPMVLVGGAGLLYGYLGPPPTTPLEPGTCRACGRHNGPEATFCDSCGSRLVAA</sequence>
<keyword evidence="1" id="KW-1133">Transmembrane helix</keyword>
<reference evidence="2 3" key="1">
    <citation type="submission" date="2023-07" db="EMBL/GenBank/DDBJ databases">
        <title>Sequencing the genomes of 1000 actinobacteria strains.</title>
        <authorList>
            <person name="Klenk H.-P."/>
        </authorList>
    </citation>
    <scope>NUCLEOTIDE SEQUENCE [LARGE SCALE GENOMIC DNA]</scope>
    <source>
        <strain evidence="2 3">DSM 19426</strain>
    </source>
</reference>
<dbReference type="EMBL" id="JAVDYG010000001">
    <property type="protein sequence ID" value="MDR7363719.1"/>
    <property type="molecule type" value="Genomic_DNA"/>
</dbReference>
<accession>A0ABU2BZA6</accession>
<name>A0ABU2BZA6_9ACTN</name>
<dbReference type="RefSeq" id="WP_310304429.1">
    <property type="nucleotide sequence ID" value="NZ_BAAAPS010000005.1"/>
</dbReference>
<gene>
    <name evidence="2" type="ORF">J2S63_003272</name>
</gene>
<keyword evidence="1" id="KW-0812">Transmembrane</keyword>
<keyword evidence="3" id="KW-1185">Reference proteome</keyword>
<comment type="caution">
    <text evidence="2">The sequence shown here is derived from an EMBL/GenBank/DDBJ whole genome shotgun (WGS) entry which is preliminary data.</text>
</comment>